<dbReference type="InterPro" id="IPR036937">
    <property type="entry name" value="Adhesion_dom_fimbrial_sf"/>
</dbReference>
<dbReference type="PANTHER" id="PTHR33420:SF25">
    <property type="entry name" value="PROTEIN FIMF"/>
    <property type="match status" value="1"/>
</dbReference>
<keyword evidence="1" id="KW-0732">Signal</keyword>
<evidence type="ECO:0000313" key="3">
    <source>
        <dbReference type="EMBL" id="STQ82625.1"/>
    </source>
</evidence>
<dbReference type="InterPro" id="IPR050263">
    <property type="entry name" value="Bact_Fimbrial_Adh_Pro"/>
</dbReference>
<dbReference type="RefSeq" id="WP_051874043.1">
    <property type="nucleotide sequence ID" value="NZ_CALJTU010000026.1"/>
</dbReference>
<accession>A0A377PQP2</accession>
<feature type="domain" description="Fimbrial-type adhesion" evidence="2">
    <location>
        <begin position="33"/>
        <end position="177"/>
    </location>
</feature>
<dbReference type="PANTHER" id="PTHR33420">
    <property type="entry name" value="FIMBRIAL SUBUNIT ELFA-RELATED"/>
    <property type="match status" value="1"/>
</dbReference>
<dbReference type="GO" id="GO:0043709">
    <property type="term" value="P:cell adhesion involved in single-species biofilm formation"/>
    <property type="evidence" value="ECO:0007669"/>
    <property type="project" value="TreeGrafter"/>
</dbReference>
<protein>
    <submittedName>
        <fullName evidence="3">Fimbrial protein BcfF</fullName>
    </submittedName>
</protein>
<dbReference type="Gene3D" id="2.60.40.1090">
    <property type="entry name" value="Fimbrial-type adhesion domain"/>
    <property type="match status" value="1"/>
</dbReference>
<name>A0A377PQP2_HAFAL</name>
<dbReference type="SUPFAM" id="SSF49401">
    <property type="entry name" value="Bacterial adhesins"/>
    <property type="match status" value="1"/>
</dbReference>
<dbReference type="Pfam" id="PF00419">
    <property type="entry name" value="Fimbrial"/>
    <property type="match status" value="1"/>
</dbReference>
<proteinExistence type="predicted"/>
<evidence type="ECO:0000259" key="2">
    <source>
        <dbReference type="Pfam" id="PF00419"/>
    </source>
</evidence>
<organism evidence="3 4">
    <name type="scientific">Hafnia alvei</name>
    <dbReference type="NCBI Taxonomy" id="569"/>
    <lineage>
        <taxon>Bacteria</taxon>
        <taxon>Pseudomonadati</taxon>
        <taxon>Pseudomonadota</taxon>
        <taxon>Gammaproteobacteria</taxon>
        <taxon>Enterobacterales</taxon>
        <taxon>Hafniaceae</taxon>
        <taxon>Hafnia</taxon>
    </lineage>
</organism>
<dbReference type="EMBL" id="UGHP01000001">
    <property type="protein sequence ID" value="STQ82625.1"/>
    <property type="molecule type" value="Genomic_DNA"/>
</dbReference>
<reference evidence="3 4" key="1">
    <citation type="submission" date="2018-06" db="EMBL/GenBank/DDBJ databases">
        <authorList>
            <consortium name="Pathogen Informatics"/>
            <person name="Doyle S."/>
        </authorList>
    </citation>
    <scope>NUCLEOTIDE SEQUENCE [LARGE SCALE GENOMIC DNA]</scope>
    <source>
        <strain evidence="3 4">NCTC8105</strain>
    </source>
</reference>
<gene>
    <name evidence="3" type="primary">fimF</name>
    <name evidence="3" type="ORF">NCTC8105_04844</name>
</gene>
<dbReference type="InterPro" id="IPR008966">
    <property type="entry name" value="Adhesion_dom_sf"/>
</dbReference>
<feature type="signal peptide" evidence="1">
    <location>
        <begin position="1"/>
        <end position="24"/>
    </location>
</feature>
<feature type="chain" id="PRO_5043164945" evidence="1">
    <location>
        <begin position="25"/>
        <end position="177"/>
    </location>
</feature>
<evidence type="ECO:0000256" key="1">
    <source>
        <dbReference type="SAM" id="SignalP"/>
    </source>
</evidence>
<dbReference type="InterPro" id="IPR000259">
    <property type="entry name" value="Adhesion_dom_fimbrial"/>
</dbReference>
<evidence type="ECO:0000313" key="4">
    <source>
        <dbReference type="Proteomes" id="UP000254821"/>
    </source>
</evidence>
<sequence>MKSNTGVFHYGLLTLMMASGTCLASDDGKGTINIMGDIHNNTCVVDTTELNVDMGNVATKQFYQTGNVPRPVLFNIALKDCGPDVSGVAVKFTGESAAANSPLLKLDASAGAATGVGISLMDKNKTQIAINDSSKIYPLTASQETARLDFYAQYSAYTLPITAGPASASVIFTMTYQ</sequence>
<dbReference type="GO" id="GO:0009289">
    <property type="term" value="C:pilus"/>
    <property type="evidence" value="ECO:0007669"/>
    <property type="project" value="InterPro"/>
</dbReference>
<dbReference type="AlphaFoldDB" id="A0A377PQP2"/>
<dbReference type="Proteomes" id="UP000254821">
    <property type="component" value="Unassembled WGS sequence"/>
</dbReference>